<dbReference type="Proteomes" id="UP001153737">
    <property type="component" value="Chromosome 5"/>
</dbReference>
<feature type="compositionally biased region" description="Low complexity" evidence="2">
    <location>
        <begin position="699"/>
        <end position="718"/>
    </location>
</feature>
<dbReference type="GO" id="GO:0008270">
    <property type="term" value="F:zinc ion binding"/>
    <property type="evidence" value="ECO:0007669"/>
    <property type="project" value="UniProtKB-UniRule"/>
</dbReference>
<dbReference type="SMART" id="SM00868">
    <property type="entry name" value="zf-AD"/>
    <property type="match status" value="1"/>
</dbReference>
<dbReference type="SUPFAM" id="SSF57716">
    <property type="entry name" value="Glucocorticoid receptor-like (DNA-binding domain)"/>
    <property type="match status" value="1"/>
</dbReference>
<feature type="region of interest" description="Disordered" evidence="2">
    <location>
        <begin position="691"/>
        <end position="737"/>
    </location>
</feature>
<evidence type="ECO:0000256" key="2">
    <source>
        <dbReference type="SAM" id="MobiDB-lite"/>
    </source>
</evidence>
<name>A0A9N9X668_PHACE</name>
<feature type="region of interest" description="Disordered" evidence="2">
    <location>
        <begin position="549"/>
        <end position="673"/>
    </location>
</feature>
<protein>
    <recommendedName>
        <fullName evidence="3">ZAD domain-containing protein</fullName>
    </recommendedName>
</protein>
<feature type="compositionally biased region" description="Polar residues" evidence="2">
    <location>
        <begin position="724"/>
        <end position="737"/>
    </location>
</feature>
<feature type="binding site" evidence="1">
    <location>
        <position position="56"/>
    </location>
    <ligand>
        <name>Zn(2+)</name>
        <dbReference type="ChEBI" id="CHEBI:29105"/>
    </ligand>
</feature>
<evidence type="ECO:0000313" key="4">
    <source>
        <dbReference type="EMBL" id="CAG9821485.1"/>
    </source>
</evidence>
<keyword evidence="1" id="KW-0862">Zinc</keyword>
<dbReference type="PROSITE" id="PS51915">
    <property type="entry name" value="ZAD"/>
    <property type="match status" value="1"/>
</dbReference>
<dbReference type="EMBL" id="OU896711">
    <property type="protein sequence ID" value="CAG9821485.1"/>
    <property type="molecule type" value="Genomic_DNA"/>
</dbReference>
<organism evidence="4 5">
    <name type="scientific">Phaedon cochleariae</name>
    <name type="common">Mustard beetle</name>
    <dbReference type="NCBI Taxonomy" id="80249"/>
    <lineage>
        <taxon>Eukaryota</taxon>
        <taxon>Metazoa</taxon>
        <taxon>Ecdysozoa</taxon>
        <taxon>Arthropoda</taxon>
        <taxon>Hexapoda</taxon>
        <taxon>Insecta</taxon>
        <taxon>Pterygota</taxon>
        <taxon>Neoptera</taxon>
        <taxon>Endopterygota</taxon>
        <taxon>Coleoptera</taxon>
        <taxon>Polyphaga</taxon>
        <taxon>Cucujiformia</taxon>
        <taxon>Chrysomeloidea</taxon>
        <taxon>Chrysomelidae</taxon>
        <taxon>Chrysomelinae</taxon>
        <taxon>Chrysomelini</taxon>
        <taxon>Phaedon</taxon>
    </lineage>
</organism>
<sequence>MTPYDLCRLCLSKDNLVWVFDNRFEENDHMKDVVFVTTGVEIHIKDIITQKICHRCLQVAIKMFQFRKESLKNDKYLKDQCRHVLKNKNIKIPNTDVTIKREQTEELEKKERSIMPPPELPYKVHPTMVALSKQYPKTQFPSICILSHVAPVVSMEMDAVETYFRTRNLKMQDYVRLALRLDQPQPKNLEETACGSSSVLTVTSNATTSQSALTDLPAEENTEENNSRVPPINIIKNQSKGYTILRNSIDENDEDNTQKDHEKMMRKRRRRLSDDDLSETNSKKIALDPEVENATESQSVFPCDTYSEVFENAKDMNKHQSRHIRCQFCKKIFLTASEKQLHEDSACHHKKAIGNLPDIEVTKIEYDIQMRKVYPEAFSEFPPLPGSATVASKDETIDIIEILSDSEDMPSTRSSSVNKSQKPQISTSVLKPDVIISDSTLLDKVGKQPSDVHQLKELLLLLQNKSIQTDFPQNESIKVNENALTVELTGLKPLVNLYKIPVYVKFGPLKATYNYEPVRKEPKKLYYWNDLKPIDVKSKTAKKIATVEQSPKQINRNSVPVTTRINGSCVSNDHIDSKFVPGSSTENNPIRVVKSKDVSNENSKSGNKTTNPVPGSSTENNPIRVVKSKDVSNENSKSGNKTANPKKIGTKPSMPKIDTASSERNSANQEKTPVRMNCIIKPKDYFLNRSKISPSATDSTKNINSSKLKTSTTSKCKTPGSMEPSPSQLTTPNTTNSPTQLALILNSKFSETTFTPTDDPSLSSAADLTLSNLLQSSDTPNISVYASVGPTGQIFSNEISSDTGSNAGAFNLSQPSTSIPSNTSSTIEQNRNNTAYIPPHIPSNVRTPRTSHANNPIPSQMHPTVLIPRTSPIDNPAPRISPISNPSMPSRVHSNALIPRTSPVNNPSMPPRAHSNALIPRTSPVNNPSMPPRVHSNALIPRTSPVNNPSMPPRIHSNVLIPRSSPNNDMSSIPQNHPNVCLTSPNNQPVPTPSQTHPNVIVPRSSPNNTPYMPSQIQSRIHTPRTALNYNHSNTGVPIGDYSSFASVFNHPNNVTVPRTSPNILSNMLSSGMSVRDLSFTAAHNPDNISPNNNVHPFDTTISYNNGTNASSFNAPTPYSSNNQQSMLPPQNMNSYYSNVNQNQQQQHQQCYSNIHNVHNGQVYSNPAVSNANSIGIPHMPVNAKVWTPSVSEYGMTNNNGYVDMIADVNAIPGANYRGRTPNINMYNNNTPINNYIHNQQYSAIPHNSQSYMRPPPPPPFETALLNLANNHRTSSDNLSNVKNAIRVKNLHELR</sequence>
<dbReference type="PROSITE" id="PS00028">
    <property type="entry name" value="ZINC_FINGER_C2H2_1"/>
    <property type="match status" value="1"/>
</dbReference>
<feature type="domain" description="ZAD" evidence="3">
    <location>
        <begin position="5"/>
        <end position="80"/>
    </location>
</feature>
<accession>A0A9N9X668</accession>
<dbReference type="InterPro" id="IPR012934">
    <property type="entry name" value="Znf_AD"/>
</dbReference>
<dbReference type="GO" id="GO:0005634">
    <property type="term" value="C:nucleus"/>
    <property type="evidence" value="ECO:0007669"/>
    <property type="project" value="InterPro"/>
</dbReference>
<feature type="region of interest" description="Disordered" evidence="2">
    <location>
        <begin position="205"/>
        <end position="234"/>
    </location>
</feature>
<feature type="binding site" evidence="1">
    <location>
        <position position="7"/>
    </location>
    <ligand>
        <name>Zn(2+)</name>
        <dbReference type="ChEBI" id="CHEBI:29105"/>
    </ligand>
</feature>
<feature type="region of interest" description="Disordered" evidence="2">
    <location>
        <begin position="806"/>
        <end position="826"/>
    </location>
</feature>
<dbReference type="OrthoDB" id="6784650at2759"/>
<feature type="compositionally biased region" description="Polar residues" evidence="2">
    <location>
        <begin position="549"/>
        <end position="571"/>
    </location>
</feature>
<keyword evidence="1" id="KW-0479">Metal-binding</keyword>
<feature type="binding site" evidence="1">
    <location>
        <position position="10"/>
    </location>
    <ligand>
        <name>Zn(2+)</name>
        <dbReference type="ChEBI" id="CHEBI:29105"/>
    </ligand>
</feature>
<reference evidence="4" key="1">
    <citation type="submission" date="2022-01" db="EMBL/GenBank/DDBJ databases">
        <authorList>
            <person name="King R."/>
        </authorList>
    </citation>
    <scope>NUCLEOTIDE SEQUENCE</scope>
</reference>
<keyword evidence="5" id="KW-1185">Reference proteome</keyword>
<feature type="binding site" evidence="1">
    <location>
        <position position="53"/>
    </location>
    <ligand>
        <name>Zn(2+)</name>
        <dbReference type="ChEBI" id="CHEBI:29105"/>
    </ligand>
</feature>
<gene>
    <name evidence="4" type="ORF">PHAECO_LOCUS9516</name>
</gene>
<feature type="compositionally biased region" description="Polar residues" evidence="2">
    <location>
        <begin position="659"/>
        <end position="671"/>
    </location>
</feature>
<feature type="compositionally biased region" description="Polar residues" evidence="2">
    <location>
        <begin position="600"/>
        <end position="621"/>
    </location>
</feature>
<proteinExistence type="predicted"/>
<feature type="compositionally biased region" description="Low complexity" evidence="2">
    <location>
        <begin position="813"/>
        <end position="826"/>
    </location>
</feature>
<dbReference type="Pfam" id="PF07776">
    <property type="entry name" value="zf-AD"/>
    <property type="match status" value="1"/>
</dbReference>
<keyword evidence="1" id="KW-0863">Zinc-finger</keyword>
<evidence type="ECO:0000259" key="3">
    <source>
        <dbReference type="PROSITE" id="PS51915"/>
    </source>
</evidence>
<feature type="region of interest" description="Disordered" evidence="2">
    <location>
        <begin position="246"/>
        <end position="285"/>
    </location>
</feature>
<evidence type="ECO:0000256" key="1">
    <source>
        <dbReference type="PROSITE-ProRule" id="PRU01263"/>
    </source>
</evidence>
<dbReference type="InterPro" id="IPR013087">
    <property type="entry name" value="Znf_C2H2_type"/>
</dbReference>
<reference evidence="4" key="2">
    <citation type="submission" date="2022-10" db="EMBL/GenBank/DDBJ databases">
        <authorList>
            <consortium name="ENA_rothamsted_submissions"/>
            <consortium name="culmorum"/>
            <person name="King R."/>
        </authorList>
    </citation>
    <scope>NUCLEOTIDE SEQUENCE</scope>
</reference>
<evidence type="ECO:0000313" key="5">
    <source>
        <dbReference type="Proteomes" id="UP001153737"/>
    </source>
</evidence>
<dbReference type="Gene3D" id="3.40.1800.20">
    <property type="match status" value="1"/>
</dbReference>
<feature type="compositionally biased region" description="Polar residues" evidence="2">
    <location>
        <begin position="633"/>
        <end position="643"/>
    </location>
</feature>